<dbReference type="PRINTS" id="PR02008">
    <property type="entry name" value="RCMTFAMILY"/>
</dbReference>
<evidence type="ECO:0000256" key="2">
    <source>
        <dbReference type="ARBA" id="ARBA00022679"/>
    </source>
</evidence>
<dbReference type="GO" id="GO:0001510">
    <property type="term" value="P:RNA methylation"/>
    <property type="evidence" value="ECO:0007669"/>
    <property type="project" value="InterPro"/>
</dbReference>
<evidence type="ECO:0000259" key="5">
    <source>
        <dbReference type="PROSITE" id="PS51686"/>
    </source>
</evidence>
<dbReference type="Pfam" id="PF01189">
    <property type="entry name" value="Methyltr_RsmB-F"/>
    <property type="match status" value="1"/>
</dbReference>
<keyword evidence="2" id="KW-0808">Transferase</keyword>
<gene>
    <name evidence="6" type="ORF">LCGC14_0805450</name>
</gene>
<dbReference type="InterPro" id="IPR054728">
    <property type="entry name" value="RsmB-like_ferredoxin"/>
</dbReference>
<dbReference type="SUPFAM" id="SSF53335">
    <property type="entry name" value="S-adenosyl-L-methionine-dependent methyltransferases"/>
    <property type="match status" value="1"/>
</dbReference>
<organism evidence="6">
    <name type="scientific">marine sediment metagenome</name>
    <dbReference type="NCBI Taxonomy" id="412755"/>
    <lineage>
        <taxon>unclassified sequences</taxon>
        <taxon>metagenomes</taxon>
        <taxon>ecological metagenomes</taxon>
    </lineage>
</organism>
<dbReference type="PROSITE" id="PS51686">
    <property type="entry name" value="SAM_MT_RSMB_NOP"/>
    <property type="match status" value="1"/>
</dbReference>
<evidence type="ECO:0000256" key="1">
    <source>
        <dbReference type="ARBA" id="ARBA00022603"/>
    </source>
</evidence>
<dbReference type="EMBL" id="LAZR01002192">
    <property type="protein sequence ID" value="KKN33268.1"/>
    <property type="molecule type" value="Genomic_DNA"/>
</dbReference>
<dbReference type="InterPro" id="IPR023267">
    <property type="entry name" value="RCMT"/>
</dbReference>
<evidence type="ECO:0000256" key="3">
    <source>
        <dbReference type="ARBA" id="ARBA00022691"/>
    </source>
</evidence>
<dbReference type="CDD" id="cd02440">
    <property type="entry name" value="AdoMet_MTases"/>
    <property type="match status" value="1"/>
</dbReference>
<keyword evidence="4" id="KW-0694">RNA-binding</keyword>
<dbReference type="Gene3D" id="3.30.70.1170">
    <property type="entry name" value="Sun protein, domain 3"/>
    <property type="match status" value="1"/>
</dbReference>
<sequence length="386" mass="41815">MTPGARISAAIEILDAMAEGTPAEQAMTRWARSSRFAGSKDRAAVRDHVFDVLRQRRQVAHMGHGETGRGLMIGLLRVQGIDPVPLFNGEGHAPRPLAEAELEVPLPPTDEATAWNLPDWIIPEFKASLGDRADLTAKALQTRAPVTLRVNVARVNVIAAMEKLSQEGIETRANPLAPTALTVIAGERKIRNSFSYSEGDIELQDASSQAVVAAMPHGARVLDYCAGGGGKALAIAMDSDTAVFAHDIDPARMRDLPARATRAGATVHQLDAENMTAQTPFDVVLCDAPCSGSGAWRRSAEGKWTLSEQRLKGLTQIQDDILDKAAKLTANKGTLVYATCSVFAAENERRITAFLTRHPEWAQVYSKRFDVDENGDGFFTAHLMRV</sequence>
<reference evidence="6" key="1">
    <citation type="journal article" date="2015" name="Nature">
        <title>Complex archaea that bridge the gap between prokaryotes and eukaryotes.</title>
        <authorList>
            <person name="Spang A."/>
            <person name="Saw J.H."/>
            <person name="Jorgensen S.L."/>
            <person name="Zaremba-Niedzwiedzka K."/>
            <person name="Martijn J."/>
            <person name="Lind A.E."/>
            <person name="van Eijk R."/>
            <person name="Schleper C."/>
            <person name="Guy L."/>
            <person name="Ettema T.J."/>
        </authorList>
    </citation>
    <scope>NUCLEOTIDE SEQUENCE</scope>
</reference>
<proteinExistence type="predicted"/>
<dbReference type="InterPro" id="IPR029063">
    <property type="entry name" value="SAM-dependent_MTases_sf"/>
</dbReference>
<dbReference type="PANTHER" id="PTHR22807:SF53">
    <property type="entry name" value="RIBOSOMAL RNA SMALL SUBUNIT METHYLTRANSFERASE B-RELATED"/>
    <property type="match status" value="1"/>
</dbReference>
<dbReference type="Pfam" id="PF22458">
    <property type="entry name" value="RsmF-B_ferredox"/>
    <property type="match status" value="1"/>
</dbReference>
<name>A0A0F9SVN7_9ZZZZ</name>
<dbReference type="PANTHER" id="PTHR22807">
    <property type="entry name" value="NOP2 YEAST -RELATED NOL1/NOP2/FMU SUN DOMAIN-CONTAINING"/>
    <property type="match status" value="1"/>
</dbReference>
<dbReference type="GO" id="GO:0003723">
    <property type="term" value="F:RNA binding"/>
    <property type="evidence" value="ECO:0007669"/>
    <property type="project" value="UniProtKB-KW"/>
</dbReference>
<dbReference type="AlphaFoldDB" id="A0A0F9SVN7"/>
<dbReference type="GO" id="GO:0008173">
    <property type="term" value="F:RNA methyltransferase activity"/>
    <property type="evidence" value="ECO:0007669"/>
    <property type="project" value="InterPro"/>
</dbReference>
<protein>
    <recommendedName>
        <fullName evidence="5">SAM-dependent MTase RsmB/NOP-type domain-containing protein</fullName>
    </recommendedName>
</protein>
<keyword evidence="3" id="KW-0949">S-adenosyl-L-methionine</keyword>
<accession>A0A0F9SVN7</accession>
<comment type="caution">
    <text evidence="6">The sequence shown here is derived from an EMBL/GenBank/DDBJ whole genome shotgun (WGS) entry which is preliminary data.</text>
</comment>
<evidence type="ECO:0000256" key="4">
    <source>
        <dbReference type="ARBA" id="ARBA00022884"/>
    </source>
</evidence>
<dbReference type="Gene3D" id="3.40.50.150">
    <property type="entry name" value="Vaccinia Virus protein VP39"/>
    <property type="match status" value="1"/>
</dbReference>
<keyword evidence="1" id="KW-0489">Methyltransferase</keyword>
<evidence type="ECO:0000313" key="6">
    <source>
        <dbReference type="EMBL" id="KKN33268.1"/>
    </source>
</evidence>
<dbReference type="InterPro" id="IPR001678">
    <property type="entry name" value="MeTrfase_RsmB-F_NOP2_dom"/>
</dbReference>
<dbReference type="InterPro" id="IPR049560">
    <property type="entry name" value="MeTrfase_RsmB-F_NOP2_cat"/>
</dbReference>
<feature type="domain" description="SAM-dependent MTase RsmB/NOP-type" evidence="5">
    <location>
        <begin position="136"/>
        <end position="386"/>
    </location>
</feature>